<dbReference type="HOGENOM" id="CLU_2982408_0_0_1"/>
<feature type="region of interest" description="Disordered" evidence="1">
    <location>
        <begin position="46"/>
        <end position="65"/>
    </location>
</feature>
<evidence type="ECO:0000256" key="1">
    <source>
        <dbReference type="SAM" id="MobiDB-lite"/>
    </source>
</evidence>
<dbReference type="Gramene" id="ONIVA01G24040.1">
    <property type="protein sequence ID" value="ONIVA01G24040.1"/>
    <property type="gene ID" value="ONIVA01G24040"/>
</dbReference>
<accession>A0A0E0FNW3</accession>
<dbReference type="AlphaFoldDB" id="A0A0E0FNW3"/>
<dbReference type="EnsemblPlants" id="ONIVA01G24040.1">
    <property type="protein sequence ID" value="ONIVA01G24040.1"/>
    <property type="gene ID" value="ONIVA01G24040"/>
</dbReference>
<reference evidence="2" key="2">
    <citation type="submission" date="2018-04" db="EMBL/GenBank/DDBJ databases">
        <title>OnivRS2 (Oryza nivara Reference Sequence Version 2).</title>
        <authorList>
            <person name="Zhang J."/>
            <person name="Kudrna D."/>
            <person name="Lee S."/>
            <person name="Talag J."/>
            <person name="Rajasekar S."/>
            <person name="Welchert J."/>
            <person name="Hsing Y.-I."/>
            <person name="Wing R.A."/>
        </authorList>
    </citation>
    <scope>NUCLEOTIDE SEQUENCE [LARGE SCALE GENOMIC DNA]</scope>
</reference>
<sequence length="65" mass="7426">MIFGLAMGEYCRSCVAHVKESWVQCWNAITSTVLKCILTQPQARNTMADNENTKEPKSTEYPLRM</sequence>
<evidence type="ECO:0000313" key="2">
    <source>
        <dbReference type="EnsemblPlants" id="ONIVA01G24040.1"/>
    </source>
</evidence>
<protein>
    <submittedName>
        <fullName evidence="2">Uncharacterized protein</fullName>
    </submittedName>
</protein>
<dbReference type="Proteomes" id="UP000006591">
    <property type="component" value="Chromosome 1"/>
</dbReference>
<name>A0A0E0FNW3_ORYNI</name>
<evidence type="ECO:0000313" key="3">
    <source>
        <dbReference type="Proteomes" id="UP000006591"/>
    </source>
</evidence>
<keyword evidence="3" id="KW-1185">Reference proteome</keyword>
<organism evidence="2">
    <name type="scientific">Oryza nivara</name>
    <name type="common">Indian wild rice</name>
    <name type="synonym">Oryza sativa f. spontanea</name>
    <dbReference type="NCBI Taxonomy" id="4536"/>
    <lineage>
        <taxon>Eukaryota</taxon>
        <taxon>Viridiplantae</taxon>
        <taxon>Streptophyta</taxon>
        <taxon>Embryophyta</taxon>
        <taxon>Tracheophyta</taxon>
        <taxon>Spermatophyta</taxon>
        <taxon>Magnoliopsida</taxon>
        <taxon>Liliopsida</taxon>
        <taxon>Poales</taxon>
        <taxon>Poaceae</taxon>
        <taxon>BOP clade</taxon>
        <taxon>Oryzoideae</taxon>
        <taxon>Oryzeae</taxon>
        <taxon>Oryzinae</taxon>
        <taxon>Oryza</taxon>
    </lineage>
</organism>
<proteinExistence type="predicted"/>
<reference evidence="2" key="1">
    <citation type="submission" date="2015-04" db="UniProtKB">
        <authorList>
            <consortium name="EnsemblPlants"/>
        </authorList>
    </citation>
    <scope>IDENTIFICATION</scope>
    <source>
        <strain evidence="2">SL10</strain>
    </source>
</reference>